<protein>
    <recommendedName>
        <fullName evidence="3">DHHA1 domain-containing protein</fullName>
    </recommendedName>
</protein>
<organism evidence="1 2">
    <name type="scientific">Chlorella vulgaris</name>
    <name type="common">Green alga</name>
    <dbReference type="NCBI Taxonomy" id="3077"/>
    <lineage>
        <taxon>Eukaryota</taxon>
        <taxon>Viridiplantae</taxon>
        <taxon>Chlorophyta</taxon>
        <taxon>core chlorophytes</taxon>
        <taxon>Trebouxiophyceae</taxon>
        <taxon>Chlorellales</taxon>
        <taxon>Chlorellaceae</taxon>
        <taxon>Chlorella clade</taxon>
        <taxon>Chlorella</taxon>
    </lineage>
</organism>
<dbReference type="OrthoDB" id="443832at2759"/>
<dbReference type="AlphaFoldDB" id="A0A9D4TVE1"/>
<keyword evidence="2" id="KW-1185">Reference proteome</keyword>
<dbReference type="PANTHER" id="PTHR46922:SF4">
    <property type="entry name" value="DHHA1 DOMAIN PROTEIN"/>
    <property type="match status" value="1"/>
</dbReference>
<dbReference type="EMBL" id="SIDB01000002">
    <property type="protein sequence ID" value="KAI3435909.1"/>
    <property type="molecule type" value="Genomic_DNA"/>
</dbReference>
<dbReference type="SUPFAM" id="SSF64182">
    <property type="entry name" value="DHH phosphoesterases"/>
    <property type="match status" value="1"/>
</dbReference>
<evidence type="ECO:0008006" key="3">
    <source>
        <dbReference type="Google" id="ProtNLM"/>
    </source>
</evidence>
<dbReference type="PANTHER" id="PTHR46922">
    <property type="entry name" value="DHHA1 DOMAIN PROTEIN"/>
    <property type="match status" value="1"/>
</dbReference>
<name>A0A9D4TVE1_CHLVU</name>
<dbReference type="InterPro" id="IPR038763">
    <property type="entry name" value="DHH_sf"/>
</dbReference>
<evidence type="ECO:0000313" key="2">
    <source>
        <dbReference type="Proteomes" id="UP001055712"/>
    </source>
</evidence>
<evidence type="ECO:0000313" key="1">
    <source>
        <dbReference type="EMBL" id="KAI3435909.1"/>
    </source>
</evidence>
<comment type="caution">
    <text evidence="1">The sequence shown here is derived from an EMBL/GenBank/DDBJ whole genome shotgun (WGS) entry which is preliminary data.</text>
</comment>
<accession>A0A9D4TVE1</accession>
<dbReference type="Proteomes" id="UP001055712">
    <property type="component" value="Unassembled WGS sequence"/>
</dbReference>
<reference evidence="1" key="1">
    <citation type="journal article" date="2019" name="Plant J.">
        <title>Chlorella vulgaris genome assembly and annotation reveals the molecular basis for metabolic acclimation to high light conditions.</title>
        <authorList>
            <person name="Cecchin M."/>
            <person name="Marcolungo L."/>
            <person name="Rossato M."/>
            <person name="Girolomoni L."/>
            <person name="Cosentino E."/>
            <person name="Cuine S."/>
            <person name="Li-Beisson Y."/>
            <person name="Delledonne M."/>
            <person name="Ballottari M."/>
        </authorList>
    </citation>
    <scope>NUCLEOTIDE SEQUENCE</scope>
    <source>
        <strain evidence="1">211/11P</strain>
    </source>
</reference>
<reference evidence="1" key="2">
    <citation type="submission" date="2020-11" db="EMBL/GenBank/DDBJ databases">
        <authorList>
            <person name="Cecchin M."/>
            <person name="Marcolungo L."/>
            <person name="Rossato M."/>
            <person name="Girolomoni L."/>
            <person name="Cosentino E."/>
            <person name="Cuine S."/>
            <person name="Li-Beisson Y."/>
            <person name="Delledonne M."/>
            <person name="Ballottari M."/>
        </authorList>
    </citation>
    <scope>NUCLEOTIDE SEQUENCE</scope>
    <source>
        <strain evidence="1">211/11P</strain>
        <tissue evidence="1">Whole cell</tissue>
    </source>
</reference>
<gene>
    <name evidence="1" type="ORF">D9Q98_001967</name>
</gene>
<sequence length="319" mass="34650">MASPRVLCLYHYPCHDGVFAALAVHLAHASPVEWWPNTVWAPHAVESLSLKGDETVYLCDFSGGPGFPRTLSQHAKQVVLLDHHKTAAAELADPALKAVSNLEVDFDLNRSGATIAYDYFHLGAGLTAQQQSLFRYIEDADLWRWQLPHSKAFTAGLMSLCLEYDARKNPAIWDQLLALTPQKLIDLGTPILAEQQRMMKKAVAQAFPVDLGGAAGAERGWGRCLAVRIGPEMSKLIALRSELGNALATESQRRGLRGMAVVAYGEAAMGDPSQLKCSLRSIGGDQDTTVISELYGGGGHLNASSFICDVAEFEGWRCT</sequence>
<proteinExistence type="predicted"/>
<dbReference type="Gene3D" id="3.10.310.30">
    <property type="match status" value="1"/>
</dbReference>